<keyword evidence="2" id="KW-1185">Reference proteome</keyword>
<proteinExistence type="predicted"/>
<reference evidence="1 2" key="1">
    <citation type="journal article" date="2024" name="Proc. Natl. Acad. Sci. U.S.A.">
        <title>The evolutionary genomics of adaptation to stress in wild rhizobium bacteria.</title>
        <authorList>
            <person name="Kehlet-Delgado H."/>
            <person name="Montoya A.P."/>
            <person name="Jensen K.T."/>
            <person name="Wendlandt C.E."/>
            <person name="Dexheimer C."/>
            <person name="Roberts M."/>
            <person name="Torres Martinez L."/>
            <person name="Friesen M.L."/>
            <person name="Griffitts J.S."/>
            <person name="Porter S.S."/>
        </authorList>
    </citation>
    <scope>NUCLEOTIDE SEQUENCE [LARGE SCALE GENOMIC DNA]</scope>
    <source>
        <strain evidence="1 2">M0468</strain>
    </source>
</reference>
<name>A0ACC6T6B1_9HYPH</name>
<organism evidence="1 2">
    <name type="scientific">Mesorhizobium australicum</name>
    <dbReference type="NCBI Taxonomy" id="536018"/>
    <lineage>
        <taxon>Bacteria</taxon>
        <taxon>Pseudomonadati</taxon>
        <taxon>Pseudomonadota</taxon>
        <taxon>Alphaproteobacteria</taxon>
        <taxon>Hyphomicrobiales</taxon>
        <taxon>Phyllobacteriaceae</taxon>
        <taxon>Mesorhizobium</taxon>
    </lineage>
</organism>
<gene>
    <name evidence="1" type="ORF">NKI81_26525</name>
</gene>
<dbReference type="Proteomes" id="UP001480082">
    <property type="component" value="Unassembled WGS sequence"/>
</dbReference>
<evidence type="ECO:0000313" key="1">
    <source>
        <dbReference type="EMBL" id="MER9287457.1"/>
    </source>
</evidence>
<protein>
    <submittedName>
        <fullName evidence="1">Uncharacterized protein</fullName>
    </submittedName>
</protein>
<evidence type="ECO:0000313" key="2">
    <source>
        <dbReference type="Proteomes" id="UP001480082"/>
    </source>
</evidence>
<accession>A0ACC6T6B1</accession>
<comment type="caution">
    <text evidence="1">The sequence shown here is derived from an EMBL/GenBank/DDBJ whole genome shotgun (WGS) entry which is preliminary data.</text>
</comment>
<dbReference type="EMBL" id="JAMYRI010000021">
    <property type="protein sequence ID" value="MER9287457.1"/>
    <property type="molecule type" value="Genomic_DNA"/>
</dbReference>
<sequence length="137" mass="14717">MIQYDPFNWFWIVGGDESRCWSSATRAYVDTLPADAGVTRIASEDELADVLAAYGLPGPVVRVPTSVSARQFKLQLLAAGLLDQVEAFVTSQSRAVQIAYEYSGSFVRTEPMMAAGFAALGLGEAEVDAFFVAAAKL</sequence>